<sequence length="64" mass="6396">MHDGNAARYVGVGIAFAGNAMRSPAGVGDAGDRLGACRGGFQLGYATDRADALDAILPNNCQAG</sequence>
<dbReference type="AlphaFoldDB" id="A0A645JZ09"/>
<evidence type="ECO:0000313" key="1">
    <source>
        <dbReference type="EMBL" id="MPN64674.1"/>
    </source>
</evidence>
<reference evidence="1" key="1">
    <citation type="submission" date="2019-08" db="EMBL/GenBank/DDBJ databases">
        <authorList>
            <person name="Kucharzyk K."/>
            <person name="Murdoch R.W."/>
            <person name="Higgins S."/>
            <person name="Loffler F."/>
        </authorList>
    </citation>
    <scope>NUCLEOTIDE SEQUENCE</scope>
</reference>
<protein>
    <submittedName>
        <fullName evidence="1">Uncharacterized protein</fullName>
    </submittedName>
</protein>
<name>A0A645JZ09_9ZZZZ</name>
<organism evidence="1">
    <name type="scientific">bioreactor metagenome</name>
    <dbReference type="NCBI Taxonomy" id="1076179"/>
    <lineage>
        <taxon>unclassified sequences</taxon>
        <taxon>metagenomes</taxon>
        <taxon>ecological metagenomes</taxon>
    </lineage>
</organism>
<accession>A0A645JZ09</accession>
<comment type="caution">
    <text evidence="1">The sequence shown here is derived from an EMBL/GenBank/DDBJ whole genome shotgun (WGS) entry which is preliminary data.</text>
</comment>
<gene>
    <name evidence="1" type="ORF">SDC9_212450</name>
</gene>
<dbReference type="EMBL" id="VSSQ01145870">
    <property type="protein sequence ID" value="MPN64674.1"/>
    <property type="molecule type" value="Genomic_DNA"/>
</dbReference>
<proteinExistence type="predicted"/>